<dbReference type="Proteomes" id="UP000188320">
    <property type="component" value="Unassembled WGS sequence"/>
</dbReference>
<protein>
    <submittedName>
        <fullName evidence="1">Uncharacterized protein</fullName>
    </submittedName>
</protein>
<organism evidence="1 2">
    <name type="scientific">Zancudomyces culisetae</name>
    <name type="common">Gut fungus</name>
    <name type="synonym">Smittium culisetae</name>
    <dbReference type="NCBI Taxonomy" id="1213189"/>
    <lineage>
        <taxon>Eukaryota</taxon>
        <taxon>Fungi</taxon>
        <taxon>Fungi incertae sedis</taxon>
        <taxon>Zoopagomycota</taxon>
        <taxon>Kickxellomycotina</taxon>
        <taxon>Harpellomycetes</taxon>
        <taxon>Harpellales</taxon>
        <taxon>Legeriomycetaceae</taxon>
        <taxon>Zancudomyces</taxon>
    </lineage>
</organism>
<proteinExistence type="predicted"/>
<name>A0A1R1PTP9_ZANCU</name>
<evidence type="ECO:0000313" key="2">
    <source>
        <dbReference type="Proteomes" id="UP000188320"/>
    </source>
</evidence>
<comment type="caution">
    <text evidence="1">The sequence shown here is derived from an EMBL/GenBank/DDBJ whole genome shotgun (WGS) entry which is preliminary data.</text>
</comment>
<reference evidence="2" key="1">
    <citation type="submission" date="2017-01" db="EMBL/GenBank/DDBJ databases">
        <authorList>
            <person name="Wang Y."/>
            <person name="White M."/>
            <person name="Kvist S."/>
            <person name="Moncalvo J.-M."/>
        </authorList>
    </citation>
    <scope>NUCLEOTIDE SEQUENCE [LARGE SCALE GENOMIC DNA]</scope>
    <source>
        <strain evidence="2">COL-18-3</strain>
    </source>
</reference>
<sequence>MLLNRIASFIRPCPAAPPAAAAALLPFPLPLPFTFPSTSSRFSIGVVTRTGSYGFSVHSIKYPGGKNVLNP</sequence>
<evidence type="ECO:0000313" key="1">
    <source>
        <dbReference type="EMBL" id="OMH84262.1"/>
    </source>
</evidence>
<gene>
    <name evidence="1" type="ORF">AX774_g2219</name>
</gene>
<keyword evidence="2" id="KW-1185">Reference proteome</keyword>
<dbReference type="EMBL" id="LSSK01000225">
    <property type="protein sequence ID" value="OMH84262.1"/>
    <property type="molecule type" value="Genomic_DNA"/>
</dbReference>
<accession>A0A1R1PTP9</accession>
<dbReference type="AlphaFoldDB" id="A0A1R1PTP9"/>